<evidence type="ECO:0000256" key="1">
    <source>
        <dbReference type="ARBA" id="ARBA00003195"/>
    </source>
</evidence>
<sequence length="144" mass="17090">MPFVDLQSRLGINLDRWLLLQSGEQPNKRAARCHAFEKEWIECSHGIGQTRAKKECQLEFEDFYECMHRQKTIFSRAVMFWGCRRATRTFNSRHRFSMGLRSGDWLGHSRTFKCFLRSHSFVARAVCFGSLSCWKTQPRFIFKV</sequence>
<keyword evidence="11" id="KW-0496">Mitochondrion</keyword>
<keyword evidence="18" id="KW-1185">Reference proteome</keyword>
<evidence type="ECO:0000256" key="7">
    <source>
        <dbReference type="ARBA" id="ARBA00022448"/>
    </source>
</evidence>
<evidence type="ECO:0000256" key="10">
    <source>
        <dbReference type="ARBA" id="ARBA00022982"/>
    </source>
</evidence>
<dbReference type="GO" id="GO:0005743">
    <property type="term" value="C:mitochondrial inner membrane"/>
    <property type="evidence" value="ECO:0007669"/>
    <property type="project" value="UniProtKB-SubCell"/>
</dbReference>
<dbReference type="GO" id="GO:0032981">
    <property type="term" value="P:mitochondrial respiratory chain complex I assembly"/>
    <property type="evidence" value="ECO:0007669"/>
    <property type="project" value="TreeGrafter"/>
</dbReference>
<reference evidence="17" key="3">
    <citation type="submission" date="2025-08" db="UniProtKB">
        <authorList>
            <consortium name="Ensembl"/>
        </authorList>
    </citation>
    <scope>IDENTIFICATION</scope>
</reference>
<name>A0AAX7UCT8_ASTCA</name>
<evidence type="ECO:0000256" key="6">
    <source>
        <dbReference type="ARBA" id="ARBA00013482"/>
    </source>
</evidence>
<proteinExistence type="inferred from homology"/>
<protein>
    <recommendedName>
        <fullName evidence="6">NADH dehydrogenase [ubiquinone] iron-sulfur protein 5</fullName>
    </recommendedName>
    <alternativeName>
        <fullName evidence="14">Complex I-15 kDa</fullName>
    </alternativeName>
    <alternativeName>
        <fullName evidence="15">NADH-ubiquinone oxidoreductase 15 kDa subunit</fullName>
    </alternativeName>
</protein>
<dbReference type="AlphaFoldDB" id="A0AAX7UCT8"/>
<evidence type="ECO:0000256" key="2">
    <source>
        <dbReference type="ARBA" id="ARBA00004569"/>
    </source>
</evidence>
<feature type="disulfide bond" evidence="16">
    <location>
        <begin position="43"/>
        <end position="56"/>
    </location>
</feature>
<organism evidence="17 18">
    <name type="scientific">Astatotilapia calliptera</name>
    <name type="common">Eastern happy</name>
    <name type="synonym">Chromis callipterus</name>
    <dbReference type="NCBI Taxonomy" id="8154"/>
    <lineage>
        <taxon>Eukaryota</taxon>
        <taxon>Metazoa</taxon>
        <taxon>Chordata</taxon>
        <taxon>Craniata</taxon>
        <taxon>Vertebrata</taxon>
        <taxon>Euteleostomi</taxon>
        <taxon>Actinopterygii</taxon>
        <taxon>Neopterygii</taxon>
        <taxon>Teleostei</taxon>
        <taxon>Neoteleostei</taxon>
        <taxon>Acanthomorphata</taxon>
        <taxon>Ovalentaria</taxon>
        <taxon>Cichlomorphae</taxon>
        <taxon>Cichliformes</taxon>
        <taxon>Cichlidae</taxon>
        <taxon>African cichlids</taxon>
        <taxon>Pseudocrenilabrinae</taxon>
        <taxon>Haplochromini</taxon>
        <taxon>Astatotilapia</taxon>
    </lineage>
</organism>
<feature type="disulfide bond" evidence="16">
    <location>
        <begin position="33"/>
        <end position="66"/>
    </location>
</feature>
<evidence type="ECO:0000256" key="16">
    <source>
        <dbReference type="PIRSR" id="PIRSR619342-50"/>
    </source>
</evidence>
<dbReference type="Ensembl" id="ENSACLT00000060692.1">
    <property type="protein sequence ID" value="ENSACLP00000063031.1"/>
    <property type="gene ID" value="ENSACLG00000021387.2"/>
</dbReference>
<reference evidence="18" key="2">
    <citation type="submission" date="2023-03" db="EMBL/GenBank/DDBJ databases">
        <authorList>
            <consortium name="Wellcome Sanger Institute Data Sharing"/>
        </authorList>
    </citation>
    <scope>NUCLEOTIDE SEQUENCE [LARGE SCALE GENOMIC DNA]</scope>
</reference>
<evidence type="ECO:0000256" key="9">
    <source>
        <dbReference type="ARBA" id="ARBA00022792"/>
    </source>
</evidence>
<dbReference type="PANTHER" id="PTHR15224:SF1">
    <property type="entry name" value="NADH DEHYDROGENASE [UBIQUINONE] IRON-SULFUR PROTEIN 5"/>
    <property type="match status" value="1"/>
</dbReference>
<comment type="subcellular location">
    <subcellularLocation>
        <location evidence="3">Mitochondrion inner membrane</location>
        <topology evidence="3">Peripheral membrane protein</topology>
    </subcellularLocation>
    <subcellularLocation>
        <location evidence="2">Mitochondrion intermembrane space</location>
    </subcellularLocation>
</comment>
<comment type="similarity">
    <text evidence="4">Belongs to the complex I NDUFS5 subunit family.</text>
</comment>
<evidence type="ECO:0000256" key="13">
    <source>
        <dbReference type="ARBA" id="ARBA00023157"/>
    </source>
</evidence>
<evidence type="ECO:0000313" key="18">
    <source>
        <dbReference type="Proteomes" id="UP000265100"/>
    </source>
</evidence>
<dbReference type="CDD" id="cd24141">
    <property type="entry name" value="NDUFS5-like"/>
    <property type="match status" value="1"/>
</dbReference>
<dbReference type="Pfam" id="PF10200">
    <property type="entry name" value="Ndufs5"/>
    <property type="match status" value="1"/>
</dbReference>
<dbReference type="PANTHER" id="PTHR15224">
    <property type="entry name" value="NADH DEHYDROGENASE [UBIQUINONE] IRON-SULFUR PROTEIN 5"/>
    <property type="match status" value="1"/>
</dbReference>
<dbReference type="PROSITE" id="PS51808">
    <property type="entry name" value="CHCH"/>
    <property type="match status" value="1"/>
</dbReference>
<evidence type="ECO:0000256" key="4">
    <source>
        <dbReference type="ARBA" id="ARBA00007372"/>
    </source>
</evidence>
<evidence type="ECO:0000256" key="3">
    <source>
        <dbReference type="ARBA" id="ARBA00004637"/>
    </source>
</evidence>
<evidence type="ECO:0000256" key="12">
    <source>
        <dbReference type="ARBA" id="ARBA00023136"/>
    </source>
</evidence>
<dbReference type="Proteomes" id="UP000265100">
    <property type="component" value="Chromosome 22"/>
</dbReference>
<evidence type="ECO:0000256" key="14">
    <source>
        <dbReference type="ARBA" id="ARBA00031222"/>
    </source>
</evidence>
<evidence type="ECO:0000313" key="17">
    <source>
        <dbReference type="Ensembl" id="ENSACLP00000063031.1"/>
    </source>
</evidence>
<comment type="function">
    <text evidence="1">Accessory subunit of the mitochondrial membrane respiratory chain NADH dehydrogenase (Complex I), that is believed not to be involved in catalysis. Complex I functions in the transfer of electrons from NADH to the respiratory chain. The immediate electron acceptor for the enzyme is believed to be ubiquinone.</text>
</comment>
<dbReference type="GO" id="GO:0005758">
    <property type="term" value="C:mitochondrial intermembrane space"/>
    <property type="evidence" value="ECO:0007669"/>
    <property type="project" value="UniProtKB-SubCell"/>
</dbReference>
<evidence type="ECO:0000256" key="11">
    <source>
        <dbReference type="ARBA" id="ARBA00023128"/>
    </source>
</evidence>
<reference evidence="17 18" key="1">
    <citation type="submission" date="2018-05" db="EMBL/GenBank/DDBJ databases">
        <authorList>
            <person name="Datahose"/>
        </authorList>
    </citation>
    <scope>NUCLEOTIDE SEQUENCE</scope>
</reference>
<dbReference type="GeneTree" id="ENSGT00390000002919"/>
<keyword evidence="10" id="KW-0249">Electron transport</keyword>
<reference evidence="17" key="4">
    <citation type="submission" date="2025-09" db="UniProtKB">
        <authorList>
            <consortium name="Ensembl"/>
        </authorList>
    </citation>
    <scope>IDENTIFICATION</scope>
</reference>
<comment type="subunit">
    <text evidence="5">Mammalian complex I is composed of 45 different subunits. This is a component of the iron-sulfur (IP) fragment of the enzyme.</text>
</comment>
<keyword evidence="8" id="KW-0679">Respiratory chain</keyword>
<evidence type="ECO:0000256" key="15">
    <source>
        <dbReference type="ARBA" id="ARBA00032739"/>
    </source>
</evidence>
<keyword evidence="7" id="KW-0813">Transport</keyword>
<keyword evidence="12" id="KW-0472">Membrane</keyword>
<evidence type="ECO:0000256" key="5">
    <source>
        <dbReference type="ARBA" id="ARBA00011261"/>
    </source>
</evidence>
<accession>A0AAX7UCT8</accession>
<keyword evidence="13 16" id="KW-1015">Disulfide bond</keyword>
<evidence type="ECO:0000256" key="8">
    <source>
        <dbReference type="ARBA" id="ARBA00022660"/>
    </source>
</evidence>
<gene>
    <name evidence="17" type="primary">NDUFS5</name>
</gene>
<dbReference type="InterPro" id="IPR019342">
    <property type="entry name" value="NADH_UbQ_OxRdtase_FeS-su5"/>
</dbReference>
<keyword evidence="9" id="KW-0999">Mitochondrion inner membrane</keyword>